<sequence>MSSCHFLAMTPRWFIALLLGLVRQGSSQDDDCTVGVIGESAVLPCTYDGRRNLPSSNISVQWRSETEEMFRRTWSQGLDDTTNMPDSNMPDSSRARMSTLAPQTRDFSMTLSDIVPPDSKNYSLHVSFDGEETSSVLCTTCLRVGAHFSFPVIQRDGPSLEDEPSLEDGPSLESETRFVCHTRGGYPQPTLHWLINATDSPALGAVRTYSEPLPDSELYNITSILTVSIAKHTPVACAVENHVLNETFSTTNWPEEDQFSPVVARASEAMWFFSTVLIVIVGLLVALGTIFQVKWDRERRRPRLHREDSDSEDTDIITVDLEHLEHLDSLPETDV</sequence>
<keyword evidence="6 11" id="KW-0472">Membrane</keyword>
<dbReference type="SUPFAM" id="SSF48726">
    <property type="entry name" value="Immunoglobulin"/>
    <property type="match status" value="2"/>
</dbReference>
<keyword evidence="9" id="KW-0325">Glycoprotein</keyword>
<keyword evidence="3 11" id="KW-0812">Transmembrane</keyword>
<evidence type="ECO:0000256" key="12">
    <source>
        <dbReference type="SAM" id="SignalP"/>
    </source>
</evidence>
<dbReference type="InterPro" id="IPR013783">
    <property type="entry name" value="Ig-like_fold"/>
</dbReference>
<evidence type="ECO:0000313" key="14">
    <source>
        <dbReference type="Proteomes" id="UP000515152"/>
    </source>
</evidence>
<evidence type="ECO:0000256" key="10">
    <source>
        <dbReference type="ARBA" id="ARBA00023319"/>
    </source>
</evidence>
<keyword evidence="4 12" id="KW-0732">Signal</keyword>
<dbReference type="GO" id="GO:0031295">
    <property type="term" value="P:T cell costimulation"/>
    <property type="evidence" value="ECO:0007669"/>
    <property type="project" value="TreeGrafter"/>
</dbReference>
<evidence type="ECO:0000256" key="6">
    <source>
        <dbReference type="ARBA" id="ARBA00023136"/>
    </source>
</evidence>
<evidence type="ECO:0000256" key="3">
    <source>
        <dbReference type="ARBA" id="ARBA00022692"/>
    </source>
</evidence>
<keyword evidence="5 11" id="KW-1133">Transmembrane helix</keyword>
<proteinExistence type="predicted"/>
<evidence type="ECO:0000256" key="1">
    <source>
        <dbReference type="ARBA" id="ARBA00004251"/>
    </source>
</evidence>
<feature type="domain" description="Ig-like" evidence="13">
    <location>
        <begin position="158"/>
        <end position="249"/>
    </location>
</feature>
<dbReference type="RefSeq" id="XP_031430403.1">
    <property type="nucleotide sequence ID" value="XM_031574543.2"/>
</dbReference>
<dbReference type="PANTHER" id="PTHR25466">
    <property type="entry name" value="T-LYMPHOCYTE ACTIVATION ANTIGEN"/>
    <property type="match status" value="1"/>
</dbReference>
<evidence type="ECO:0000256" key="9">
    <source>
        <dbReference type="ARBA" id="ARBA00023180"/>
    </source>
</evidence>
<dbReference type="GO" id="GO:0042102">
    <property type="term" value="P:positive regulation of T cell proliferation"/>
    <property type="evidence" value="ECO:0007669"/>
    <property type="project" value="TreeGrafter"/>
</dbReference>
<dbReference type="Gene3D" id="2.60.40.10">
    <property type="entry name" value="Immunoglobulins"/>
    <property type="match status" value="2"/>
</dbReference>
<dbReference type="KEGG" id="char:105895007"/>
<dbReference type="GO" id="GO:0071222">
    <property type="term" value="P:cellular response to lipopolysaccharide"/>
    <property type="evidence" value="ECO:0007669"/>
    <property type="project" value="TreeGrafter"/>
</dbReference>
<feature type="signal peptide" evidence="12">
    <location>
        <begin position="1"/>
        <end position="27"/>
    </location>
</feature>
<keyword evidence="10" id="KW-0393">Immunoglobulin domain</keyword>
<evidence type="ECO:0000256" key="11">
    <source>
        <dbReference type="SAM" id="Phobius"/>
    </source>
</evidence>
<dbReference type="GO" id="GO:0042130">
    <property type="term" value="P:negative regulation of T cell proliferation"/>
    <property type="evidence" value="ECO:0007669"/>
    <property type="project" value="TreeGrafter"/>
</dbReference>
<dbReference type="Pfam" id="PF08205">
    <property type="entry name" value="C2-set_2"/>
    <property type="match status" value="1"/>
</dbReference>
<evidence type="ECO:0000256" key="2">
    <source>
        <dbReference type="ARBA" id="ARBA00022475"/>
    </source>
</evidence>
<dbReference type="PROSITE" id="PS50835">
    <property type="entry name" value="IG_LIKE"/>
    <property type="match status" value="1"/>
</dbReference>
<dbReference type="GeneID" id="105895007"/>
<dbReference type="Proteomes" id="UP000515152">
    <property type="component" value="Chromosome 10"/>
</dbReference>
<organism evidence="14 15">
    <name type="scientific">Clupea harengus</name>
    <name type="common">Atlantic herring</name>
    <dbReference type="NCBI Taxonomy" id="7950"/>
    <lineage>
        <taxon>Eukaryota</taxon>
        <taxon>Metazoa</taxon>
        <taxon>Chordata</taxon>
        <taxon>Craniata</taxon>
        <taxon>Vertebrata</taxon>
        <taxon>Euteleostomi</taxon>
        <taxon>Actinopterygii</taxon>
        <taxon>Neopterygii</taxon>
        <taxon>Teleostei</taxon>
        <taxon>Clupei</taxon>
        <taxon>Clupeiformes</taxon>
        <taxon>Clupeoidei</taxon>
        <taxon>Clupeidae</taxon>
        <taxon>Clupea</taxon>
    </lineage>
</organism>
<protein>
    <submittedName>
        <fullName evidence="15">ICOS ligand-like</fullName>
    </submittedName>
</protein>
<evidence type="ECO:0000256" key="5">
    <source>
        <dbReference type="ARBA" id="ARBA00022989"/>
    </source>
</evidence>
<dbReference type="InterPro" id="IPR051713">
    <property type="entry name" value="T-cell_Activation_Regulation"/>
</dbReference>
<dbReference type="InterPro" id="IPR013162">
    <property type="entry name" value="CD80_C2-set"/>
</dbReference>
<accession>A0A6P8FQH1</accession>
<dbReference type="GO" id="GO:0007166">
    <property type="term" value="P:cell surface receptor signaling pathway"/>
    <property type="evidence" value="ECO:0007669"/>
    <property type="project" value="TreeGrafter"/>
</dbReference>
<keyword evidence="2" id="KW-1003">Cell membrane</keyword>
<dbReference type="GO" id="GO:0009897">
    <property type="term" value="C:external side of plasma membrane"/>
    <property type="evidence" value="ECO:0007669"/>
    <property type="project" value="TreeGrafter"/>
</dbReference>
<dbReference type="PANTHER" id="PTHR25466:SF2">
    <property type="entry name" value="T-LYMPHOCYTE ACTIVATION ANTIGEN CD86"/>
    <property type="match status" value="1"/>
</dbReference>
<gene>
    <name evidence="15" type="primary">LOC105895007</name>
</gene>
<keyword evidence="7" id="KW-1015">Disulfide bond</keyword>
<keyword evidence="8" id="KW-0675">Receptor</keyword>
<evidence type="ECO:0000256" key="7">
    <source>
        <dbReference type="ARBA" id="ARBA00023157"/>
    </source>
</evidence>
<keyword evidence="14" id="KW-1185">Reference proteome</keyword>
<feature type="transmembrane region" description="Helical" evidence="11">
    <location>
        <begin position="269"/>
        <end position="293"/>
    </location>
</feature>
<dbReference type="OrthoDB" id="5857426at2759"/>
<evidence type="ECO:0000256" key="8">
    <source>
        <dbReference type="ARBA" id="ARBA00023170"/>
    </source>
</evidence>
<evidence type="ECO:0000259" key="13">
    <source>
        <dbReference type="PROSITE" id="PS50835"/>
    </source>
</evidence>
<dbReference type="AlphaFoldDB" id="A0A6P8FQH1"/>
<dbReference type="InterPro" id="IPR036179">
    <property type="entry name" value="Ig-like_dom_sf"/>
</dbReference>
<dbReference type="InterPro" id="IPR007110">
    <property type="entry name" value="Ig-like_dom"/>
</dbReference>
<evidence type="ECO:0000256" key="4">
    <source>
        <dbReference type="ARBA" id="ARBA00022729"/>
    </source>
</evidence>
<reference evidence="15" key="1">
    <citation type="submission" date="2025-08" db="UniProtKB">
        <authorList>
            <consortium name="RefSeq"/>
        </authorList>
    </citation>
    <scope>IDENTIFICATION</scope>
</reference>
<name>A0A6P8FQH1_CLUHA</name>
<comment type="subcellular location">
    <subcellularLocation>
        <location evidence="1">Cell membrane</location>
        <topology evidence="1">Single-pass type I membrane protein</topology>
    </subcellularLocation>
</comment>
<dbReference type="GO" id="GO:0006955">
    <property type="term" value="P:immune response"/>
    <property type="evidence" value="ECO:0007669"/>
    <property type="project" value="TreeGrafter"/>
</dbReference>
<evidence type="ECO:0000313" key="15">
    <source>
        <dbReference type="RefSeq" id="XP_031430403.1"/>
    </source>
</evidence>
<feature type="chain" id="PRO_5027716545" evidence="12">
    <location>
        <begin position="28"/>
        <end position="335"/>
    </location>
</feature>